<accession>A0A192D302</accession>
<feature type="region of interest" description="Disordered" evidence="1">
    <location>
        <begin position="48"/>
        <end position="97"/>
    </location>
</feature>
<keyword evidence="2" id="KW-0732">Signal</keyword>
<dbReference type="OrthoDB" id="7433576at2"/>
<proteinExistence type="predicted"/>
<gene>
    <name evidence="3" type="ORF">A9D12_05455</name>
</gene>
<organism evidence="3 4">
    <name type="scientific">Erythrobacter neustonensis</name>
    <dbReference type="NCBI Taxonomy" id="1112"/>
    <lineage>
        <taxon>Bacteria</taxon>
        <taxon>Pseudomonadati</taxon>
        <taxon>Pseudomonadota</taxon>
        <taxon>Alphaproteobacteria</taxon>
        <taxon>Sphingomonadales</taxon>
        <taxon>Erythrobacteraceae</taxon>
        <taxon>Erythrobacter/Porphyrobacter group</taxon>
        <taxon>Erythrobacter</taxon>
    </lineage>
</organism>
<evidence type="ECO:0000256" key="2">
    <source>
        <dbReference type="SAM" id="SignalP"/>
    </source>
</evidence>
<dbReference type="AlphaFoldDB" id="A0A192D302"/>
<dbReference type="STRING" id="1112.A9D12_05455"/>
<dbReference type="KEGG" id="pns:A9D12_05455"/>
<evidence type="ECO:0000313" key="3">
    <source>
        <dbReference type="EMBL" id="ANK12485.1"/>
    </source>
</evidence>
<sequence length="97" mass="9076">MRKLAAIAALTAATLGLAACGSADDASTEASADTVEMPADAALAPIDAVPVADPSATATDTPDALETPAPDASATAAADAAADVAAQAAAAAEEPAE</sequence>
<dbReference type="PROSITE" id="PS51257">
    <property type="entry name" value="PROKAR_LIPOPROTEIN"/>
    <property type="match status" value="1"/>
</dbReference>
<dbReference type="EMBL" id="CP016033">
    <property type="protein sequence ID" value="ANK12485.1"/>
    <property type="molecule type" value="Genomic_DNA"/>
</dbReference>
<feature type="signal peptide" evidence="2">
    <location>
        <begin position="1"/>
        <end position="18"/>
    </location>
</feature>
<evidence type="ECO:0000256" key="1">
    <source>
        <dbReference type="SAM" id="MobiDB-lite"/>
    </source>
</evidence>
<feature type="compositionally biased region" description="Low complexity" evidence="1">
    <location>
        <begin position="68"/>
        <end position="97"/>
    </location>
</feature>
<feature type="chain" id="PRO_5008251705" evidence="2">
    <location>
        <begin position="19"/>
        <end position="97"/>
    </location>
</feature>
<keyword evidence="4" id="KW-1185">Reference proteome</keyword>
<reference evidence="3 4" key="1">
    <citation type="submission" date="2016-05" db="EMBL/GenBank/DDBJ databases">
        <title>Compelete Genome Sequence of Bacteriochlorophyll-Synthesizing Bacterium Porphyrobacter neustonensis DSM 9434.</title>
        <authorList>
            <person name="Shi X.-L."/>
            <person name="Wu Y.-H."/>
            <person name="Cheng H."/>
            <person name="Xu L."/>
            <person name="Zhang X.-Q."/>
            <person name="Wang C.-S."/>
            <person name="Xu X.-W."/>
        </authorList>
    </citation>
    <scope>NUCLEOTIDE SEQUENCE [LARGE SCALE GENOMIC DNA]</scope>
    <source>
        <strain evidence="3 4">DSM 9434</strain>
    </source>
</reference>
<dbReference type="Proteomes" id="UP000078263">
    <property type="component" value="Chromosome"/>
</dbReference>
<evidence type="ECO:0000313" key="4">
    <source>
        <dbReference type="Proteomes" id="UP000078263"/>
    </source>
</evidence>
<protein>
    <submittedName>
        <fullName evidence="3">Uncharacterized protein</fullName>
    </submittedName>
</protein>
<dbReference type="RefSeq" id="WP_068350396.1">
    <property type="nucleotide sequence ID" value="NZ_CP016033.1"/>
</dbReference>
<name>A0A192D302_9SPHN</name>